<proteinExistence type="predicted"/>
<protein>
    <submittedName>
        <fullName evidence="1">Uncharacterized protein</fullName>
    </submittedName>
</protein>
<sequence length="58" mass="7150">MPWESQFEREEESIFEAEANGEITAKEARKQHQELMREWRESADESAREAYDREMERW</sequence>
<accession>A0A0F9D8Y9</accession>
<reference evidence="1" key="1">
    <citation type="journal article" date="2015" name="Nature">
        <title>Complex archaea that bridge the gap between prokaryotes and eukaryotes.</title>
        <authorList>
            <person name="Spang A."/>
            <person name="Saw J.H."/>
            <person name="Jorgensen S.L."/>
            <person name="Zaremba-Niedzwiedzka K."/>
            <person name="Martijn J."/>
            <person name="Lind A.E."/>
            <person name="van Eijk R."/>
            <person name="Schleper C."/>
            <person name="Guy L."/>
            <person name="Ettema T.J."/>
        </authorList>
    </citation>
    <scope>NUCLEOTIDE SEQUENCE</scope>
</reference>
<name>A0A0F9D8Y9_9ZZZZ</name>
<gene>
    <name evidence="1" type="ORF">LCGC14_2574750</name>
</gene>
<dbReference type="AlphaFoldDB" id="A0A0F9D8Y9"/>
<dbReference type="EMBL" id="LAZR01042837">
    <property type="protein sequence ID" value="KKL08548.1"/>
    <property type="molecule type" value="Genomic_DNA"/>
</dbReference>
<evidence type="ECO:0000313" key="1">
    <source>
        <dbReference type="EMBL" id="KKL08548.1"/>
    </source>
</evidence>
<comment type="caution">
    <text evidence="1">The sequence shown here is derived from an EMBL/GenBank/DDBJ whole genome shotgun (WGS) entry which is preliminary data.</text>
</comment>
<organism evidence="1">
    <name type="scientific">marine sediment metagenome</name>
    <dbReference type="NCBI Taxonomy" id="412755"/>
    <lineage>
        <taxon>unclassified sequences</taxon>
        <taxon>metagenomes</taxon>
        <taxon>ecological metagenomes</taxon>
    </lineage>
</organism>